<evidence type="ECO:0000313" key="1">
    <source>
        <dbReference type="EMBL" id="PWA41866.1"/>
    </source>
</evidence>
<organism evidence="1 2">
    <name type="scientific">Artemisia annua</name>
    <name type="common">Sweet wormwood</name>
    <dbReference type="NCBI Taxonomy" id="35608"/>
    <lineage>
        <taxon>Eukaryota</taxon>
        <taxon>Viridiplantae</taxon>
        <taxon>Streptophyta</taxon>
        <taxon>Embryophyta</taxon>
        <taxon>Tracheophyta</taxon>
        <taxon>Spermatophyta</taxon>
        <taxon>Magnoliopsida</taxon>
        <taxon>eudicotyledons</taxon>
        <taxon>Gunneridae</taxon>
        <taxon>Pentapetalae</taxon>
        <taxon>asterids</taxon>
        <taxon>campanulids</taxon>
        <taxon>Asterales</taxon>
        <taxon>Asteraceae</taxon>
        <taxon>Asteroideae</taxon>
        <taxon>Anthemideae</taxon>
        <taxon>Artemisiinae</taxon>
        <taxon>Artemisia</taxon>
    </lineage>
</organism>
<keyword evidence="2" id="KW-1185">Reference proteome</keyword>
<dbReference type="PANTHER" id="PTHR36017:SF1">
    <property type="entry name" value="EMBRYO DEFECTIVE 1381"/>
    <property type="match status" value="1"/>
</dbReference>
<dbReference type="PANTHER" id="PTHR36017">
    <property type="entry name" value="EMBRYO DEFECTIVE 1381"/>
    <property type="match status" value="1"/>
</dbReference>
<comment type="caution">
    <text evidence="1">The sequence shown here is derived from an EMBL/GenBank/DDBJ whole genome shotgun (WGS) entry which is preliminary data.</text>
</comment>
<dbReference type="Proteomes" id="UP000245207">
    <property type="component" value="Unassembled WGS sequence"/>
</dbReference>
<dbReference type="STRING" id="35608.A0A2U1KYN3"/>
<sequence>MVGLGPEMGAAVGVFGLKSRQSFMETTVFISILLVMVKHKPENVESTSRLCGGFRNPASFDISKVHTSQELLNSQQDTRRSNLVMCYVNSNLKEEGLVALRLAKEVIWVQQGVRTNSIKNLNETDGFSRSLANSTTDSPYLLLELLSGTAQADYFQFVEQPKLIINNIEVDS</sequence>
<reference evidence="1 2" key="1">
    <citation type="journal article" date="2018" name="Mol. Plant">
        <title>The genome of Artemisia annua provides insight into the evolution of Asteraceae family and artemisinin biosynthesis.</title>
        <authorList>
            <person name="Shen Q."/>
            <person name="Zhang L."/>
            <person name="Liao Z."/>
            <person name="Wang S."/>
            <person name="Yan T."/>
            <person name="Shi P."/>
            <person name="Liu M."/>
            <person name="Fu X."/>
            <person name="Pan Q."/>
            <person name="Wang Y."/>
            <person name="Lv Z."/>
            <person name="Lu X."/>
            <person name="Zhang F."/>
            <person name="Jiang W."/>
            <person name="Ma Y."/>
            <person name="Chen M."/>
            <person name="Hao X."/>
            <person name="Li L."/>
            <person name="Tang Y."/>
            <person name="Lv G."/>
            <person name="Zhou Y."/>
            <person name="Sun X."/>
            <person name="Brodelius P.E."/>
            <person name="Rose J.K.C."/>
            <person name="Tang K."/>
        </authorList>
    </citation>
    <scope>NUCLEOTIDE SEQUENCE [LARGE SCALE GENOMIC DNA]</scope>
    <source>
        <strain evidence="2">cv. Huhao1</strain>
        <tissue evidence="1">Leaf</tissue>
    </source>
</reference>
<dbReference type="AlphaFoldDB" id="A0A2U1KYN3"/>
<name>A0A2U1KYN3_ARTAN</name>
<proteinExistence type="predicted"/>
<dbReference type="EMBL" id="PKPP01012784">
    <property type="protein sequence ID" value="PWA41866.1"/>
    <property type="molecule type" value="Genomic_DNA"/>
</dbReference>
<protein>
    <submittedName>
        <fullName evidence="1">Uncharacterized protein</fullName>
    </submittedName>
</protein>
<accession>A0A2U1KYN3</accession>
<gene>
    <name evidence="1" type="ORF">CTI12_AA550190</name>
</gene>
<evidence type="ECO:0000313" key="2">
    <source>
        <dbReference type="Proteomes" id="UP000245207"/>
    </source>
</evidence>